<feature type="binding site" description="axial binding residue" evidence="6">
    <location>
        <position position="440"/>
    </location>
    <ligand>
        <name>heme</name>
        <dbReference type="ChEBI" id="CHEBI:30413"/>
    </ligand>
    <ligandPart>
        <name>Fe</name>
        <dbReference type="ChEBI" id="CHEBI:18248"/>
    </ligandPart>
</feature>
<dbReference type="Pfam" id="PF00067">
    <property type="entry name" value="p450"/>
    <property type="match status" value="1"/>
</dbReference>
<dbReference type="InterPro" id="IPR001128">
    <property type="entry name" value="Cyt_P450"/>
</dbReference>
<accession>A0AAD7JUV8</accession>
<proteinExistence type="inferred from homology"/>
<dbReference type="SUPFAM" id="SSF48264">
    <property type="entry name" value="Cytochrome P450"/>
    <property type="match status" value="1"/>
</dbReference>
<protein>
    <submittedName>
        <fullName evidence="7">Cytochrome P450</fullName>
    </submittedName>
</protein>
<keyword evidence="3 6" id="KW-0349">Heme</keyword>
<evidence type="ECO:0000256" key="4">
    <source>
        <dbReference type="ARBA" id="ARBA00022723"/>
    </source>
</evidence>
<evidence type="ECO:0000256" key="5">
    <source>
        <dbReference type="ARBA" id="ARBA00023004"/>
    </source>
</evidence>
<evidence type="ECO:0000313" key="8">
    <source>
        <dbReference type="Proteomes" id="UP001215598"/>
    </source>
</evidence>
<organism evidence="7 8">
    <name type="scientific">Mycena metata</name>
    <dbReference type="NCBI Taxonomy" id="1033252"/>
    <lineage>
        <taxon>Eukaryota</taxon>
        <taxon>Fungi</taxon>
        <taxon>Dikarya</taxon>
        <taxon>Basidiomycota</taxon>
        <taxon>Agaricomycotina</taxon>
        <taxon>Agaricomycetes</taxon>
        <taxon>Agaricomycetidae</taxon>
        <taxon>Agaricales</taxon>
        <taxon>Marasmiineae</taxon>
        <taxon>Mycenaceae</taxon>
        <taxon>Mycena</taxon>
    </lineage>
</organism>
<dbReference type="PANTHER" id="PTHR24304">
    <property type="entry name" value="CYTOCHROME P450 FAMILY 7"/>
    <property type="match status" value="1"/>
</dbReference>
<name>A0AAD7JUV8_9AGAR</name>
<keyword evidence="8" id="KW-1185">Reference proteome</keyword>
<comment type="cofactor">
    <cofactor evidence="1 6">
        <name>heme</name>
        <dbReference type="ChEBI" id="CHEBI:30413"/>
    </cofactor>
</comment>
<sequence length="502" mass="56120">MSALSRTFMVTSTQNVLLAGLVATAIGTALTSYLLAERPAAPGEIHELGGFWLPNAWSFFTRRYDFVRDNFRRTRQKLFQFRVLQHRVIASSGEDARKAFFGEKSLNLGDGYKILLGGGPDLAEINIDTEGMDQDAHFSRQLLTIMSKDRLQDVFPSLLSDVDKFIQPWGTQGSIDPFIEIFKLVFQLTVRMATCSELADDLGKVAQLSDLYLMLEKGSTPAAILLPWFPSPARKIREKATAALFGMLYHYVELRRNATVPSSDAIDLLLSDGTPTEVIVGFILRTIFAGVLNSGVNACWSLIYLGMNPTWKEKSTAEVRALLEKYPSSNSDPLHKRLASIPVTAWEEEMPVAEAVIRETLRLVMGGVALRRNLEHELRIGAQTVARGDFLAYSLADVHFDENIYPEPAKFDPGRYEAGREEDKNTPFGYLGWGAGRHPCTGMKVAKLEMKAVMALFLAGFEYEVVDSAGRLMERMPEIDRNDLHLARPLQPCNIKFKRTEA</sequence>
<dbReference type="Gene3D" id="1.10.630.10">
    <property type="entry name" value="Cytochrome P450"/>
    <property type="match status" value="1"/>
</dbReference>
<dbReference type="PANTHER" id="PTHR24304:SF2">
    <property type="entry name" value="24-HYDROXYCHOLESTEROL 7-ALPHA-HYDROXYLASE"/>
    <property type="match status" value="1"/>
</dbReference>
<comment type="similarity">
    <text evidence="2">Belongs to the cytochrome P450 family.</text>
</comment>
<keyword evidence="5 6" id="KW-0408">Iron</keyword>
<evidence type="ECO:0000256" key="1">
    <source>
        <dbReference type="ARBA" id="ARBA00001971"/>
    </source>
</evidence>
<evidence type="ECO:0000256" key="3">
    <source>
        <dbReference type="ARBA" id="ARBA00022617"/>
    </source>
</evidence>
<evidence type="ECO:0000256" key="6">
    <source>
        <dbReference type="PIRSR" id="PIRSR602403-1"/>
    </source>
</evidence>
<gene>
    <name evidence="7" type="ORF">B0H16DRAFT_170259</name>
</gene>
<dbReference type="PRINTS" id="PR00465">
    <property type="entry name" value="EP450IV"/>
</dbReference>
<dbReference type="InterPro" id="IPR002403">
    <property type="entry name" value="Cyt_P450_E_grp-IV"/>
</dbReference>
<dbReference type="InterPro" id="IPR050529">
    <property type="entry name" value="CYP450_sterol_14alpha_dmase"/>
</dbReference>
<dbReference type="AlphaFoldDB" id="A0AAD7JUV8"/>
<reference evidence="7" key="1">
    <citation type="submission" date="2023-03" db="EMBL/GenBank/DDBJ databases">
        <title>Massive genome expansion in bonnet fungi (Mycena s.s.) driven by repeated elements and novel gene families across ecological guilds.</title>
        <authorList>
            <consortium name="Lawrence Berkeley National Laboratory"/>
            <person name="Harder C.B."/>
            <person name="Miyauchi S."/>
            <person name="Viragh M."/>
            <person name="Kuo A."/>
            <person name="Thoen E."/>
            <person name="Andreopoulos B."/>
            <person name="Lu D."/>
            <person name="Skrede I."/>
            <person name="Drula E."/>
            <person name="Henrissat B."/>
            <person name="Morin E."/>
            <person name="Kohler A."/>
            <person name="Barry K."/>
            <person name="LaButti K."/>
            <person name="Morin E."/>
            <person name="Salamov A."/>
            <person name="Lipzen A."/>
            <person name="Mereny Z."/>
            <person name="Hegedus B."/>
            <person name="Baldrian P."/>
            <person name="Stursova M."/>
            <person name="Weitz H."/>
            <person name="Taylor A."/>
            <person name="Grigoriev I.V."/>
            <person name="Nagy L.G."/>
            <person name="Martin F."/>
            <person name="Kauserud H."/>
        </authorList>
    </citation>
    <scope>NUCLEOTIDE SEQUENCE</scope>
    <source>
        <strain evidence="7">CBHHK182m</strain>
    </source>
</reference>
<dbReference type="GO" id="GO:0004497">
    <property type="term" value="F:monooxygenase activity"/>
    <property type="evidence" value="ECO:0007669"/>
    <property type="project" value="InterPro"/>
</dbReference>
<evidence type="ECO:0000313" key="7">
    <source>
        <dbReference type="EMBL" id="KAJ7772467.1"/>
    </source>
</evidence>
<dbReference type="GO" id="GO:0016705">
    <property type="term" value="F:oxidoreductase activity, acting on paired donors, with incorporation or reduction of molecular oxygen"/>
    <property type="evidence" value="ECO:0007669"/>
    <property type="project" value="InterPro"/>
</dbReference>
<dbReference type="GO" id="GO:0020037">
    <property type="term" value="F:heme binding"/>
    <property type="evidence" value="ECO:0007669"/>
    <property type="project" value="InterPro"/>
</dbReference>
<dbReference type="InterPro" id="IPR036396">
    <property type="entry name" value="Cyt_P450_sf"/>
</dbReference>
<keyword evidence="4 6" id="KW-0479">Metal-binding</keyword>
<dbReference type="GO" id="GO:0005506">
    <property type="term" value="F:iron ion binding"/>
    <property type="evidence" value="ECO:0007669"/>
    <property type="project" value="InterPro"/>
</dbReference>
<comment type="caution">
    <text evidence="7">The sequence shown here is derived from an EMBL/GenBank/DDBJ whole genome shotgun (WGS) entry which is preliminary data.</text>
</comment>
<evidence type="ECO:0000256" key="2">
    <source>
        <dbReference type="ARBA" id="ARBA00010617"/>
    </source>
</evidence>
<dbReference type="EMBL" id="JARKIB010000014">
    <property type="protein sequence ID" value="KAJ7772467.1"/>
    <property type="molecule type" value="Genomic_DNA"/>
</dbReference>
<dbReference type="Proteomes" id="UP001215598">
    <property type="component" value="Unassembled WGS sequence"/>
</dbReference>